<evidence type="ECO:0000313" key="1">
    <source>
        <dbReference type="EMBL" id="KAK6341238.1"/>
    </source>
</evidence>
<sequence length="80" mass="8979">MPAKTLPSATGGLLRSGDHAKLKDSTFLRQRNQLAHEDRDELAALLNKRPYKELKKSWSRRFLFVTGKDIDEAVKSGLVG</sequence>
<proteinExistence type="predicted"/>
<organism evidence="1 2">
    <name type="scientific">Orbilia brochopaga</name>
    <dbReference type="NCBI Taxonomy" id="3140254"/>
    <lineage>
        <taxon>Eukaryota</taxon>
        <taxon>Fungi</taxon>
        <taxon>Dikarya</taxon>
        <taxon>Ascomycota</taxon>
        <taxon>Pezizomycotina</taxon>
        <taxon>Orbiliomycetes</taxon>
        <taxon>Orbiliales</taxon>
        <taxon>Orbiliaceae</taxon>
        <taxon>Orbilia</taxon>
    </lineage>
</organism>
<comment type="caution">
    <text evidence="1">The sequence shown here is derived from an EMBL/GenBank/DDBJ whole genome shotgun (WGS) entry which is preliminary data.</text>
</comment>
<accession>A0AAV9UL12</accession>
<protein>
    <submittedName>
        <fullName evidence="1">Uncharacterized protein</fullName>
    </submittedName>
</protein>
<reference evidence="1 2" key="1">
    <citation type="submission" date="2019-10" db="EMBL/GenBank/DDBJ databases">
        <authorList>
            <person name="Palmer J.M."/>
        </authorList>
    </citation>
    <scope>NUCLEOTIDE SEQUENCE [LARGE SCALE GENOMIC DNA]</scope>
    <source>
        <strain evidence="1 2">TWF696</strain>
    </source>
</reference>
<dbReference type="AlphaFoldDB" id="A0AAV9UL12"/>
<keyword evidence="2" id="KW-1185">Reference proteome</keyword>
<dbReference type="Proteomes" id="UP001375240">
    <property type="component" value="Unassembled WGS sequence"/>
</dbReference>
<gene>
    <name evidence="1" type="ORF">TWF696_008324</name>
</gene>
<dbReference type="EMBL" id="JAVHNQ010000007">
    <property type="protein sequence ID" value="KAK6341238.1"/>
    <property type="molecule type" value="Genomic_DNA"/>
</dbReference>
<evidence type="ECO:0000313" key="2">
    <source>
        <dbReference type="Proteomes" id="UP001375240"/>
    </source>
</evidence>
<name>A0AAV9UL12_9PEZI</name>